<dbReference type="GO" id="GO:0016020">
    <property type="term" value="C:membrane"/>
    <property type="evidence" value="ECO:0007669"/>
    <property type="project" value="GOC"/>
</dbReference>
<reference evidence="2 3" key="1">
    <citation type="journal article" date="2013" name="ISME J.">
        <title>A metabolic model for members of the genus Tetrasphaera involved in enhanced biological phosphorus removal.</title>
        <authorList>
            <person name="Kristiansen R."/>
            <person name="Nguyen H.T.T."/>
            <person name="Saunders A.M."/>
            <person name="Nielsen J.L."/>
            <person name="Wimmer R."/>
            <person name="Le V.Q."/>
            <person name="McIlroy S.J."/>
            <person name="Petrovski S."/>
            <person name="Seviour R.J."/>
            <person name="Calteau A."/>
            <person name="Nielsen K.L."/>
            <person name="Nielsen P.H."/>
        </authorList>
    </citation>
    <scope>NUCLEOTIDE SEQUENCE [LARGE SCALE GENOMIC DNA]</scope>
    <source>
        <strain evidence="2 3">Ben 74</strain>
    </source>
</reference>
<dbReference type="Proteomes" id="UP000035720">
    <property type="component" value="Unassembled WGS sequence"/>
</dbReference>
<name>A0A077MEK0_9MICO</name>
<dbReference type="EMBL" id="CAJC01000149">
    <property type="protein sequence ID" value="CCI53413.1"/>
    <property type="molecule type" value="Genomic_DNA"/>
</dbReference>
<dbReference type="SUPFAM" id="SSF56300">
    <property type="entry name" value="Metallo-dependent phosphatases"/>
    <property type="match status" value="1"/>
</dbReference>
<accession>A0A077MEK0</accession>
<evidence type="ECO:0000313" key="3">
    <source>
        <dbReference type="Proteomes" id="UP000035720"/>
    </source>
</evidence>
<dbReference type="InterPro" id="IPR004843">
    <property type="entry name" value="Calcineurin-like_PHP"/>
</dbReference>
<protein>
    <recommendedName>
        <fullName evidence="1">Calcineurin-like phosphoesterase domain-containing protein</fullName>
    </recommendedName>
</protein>
<dbReference type="GO" id="GO:0009245">
    <property type="term" value="P:lipid A biosynthetic process"/>
    <property type="evidence" value="ECO:0007669"/>
    <property type="project" value="TreeGrafter"/>
</dbReference>
<dbReference type="STRING" id="1193518.BN13_390030"/>
<evidence type="ECO:0000313" key="2">
    <source>
        <dbReference type="EMBL" id="CCI53413.1"/>
    </source>
</evidence>
<gene>
    <name evidence="2" type="ORF">BN13_390030</name>
</gene>
<comment type="caution">
    <text evidence="2">The sequence shown here is derived from an EMBL/GenBank/DDBJ whole genome shotgun (WGS) entry which is preliminary data.</text>
</comment>
<sequence length="311" mass="33295">MHPLMRALTATVGLGAAGLGYASLIERNAFVLRRFTMPILPRGADPIRVVQMSDLHLVPRQERKIQWVRRLADFKPDLVINTGDNLAHMEAVPAVARALEPLYGIPGVFALGSNDYYAPNLKSPTRYLLPDSRITLNEDRRLPVGELIDSFTREAGWLHLNNARGKLSVGGLDIEFVGVDDPHLDRDEYAAVAGPAAGGSDLFLGVVHAPYVRVLDAMAADGVDAIIAGHTHGGQLCIPGYGALVTNCDLDRGRAKGLSRWWVGANGVPSSEAPGGAAYLHVSAGLGTSPYAPVRFACRPEASLITLVPRS</sequence>
<proteinExistence type="predicted"/>
<dbReference type="RefSeq" id="WP_048545714.1">
    <property type="nucleotide sequence ID" value="NZ_HF571038.1"/>
</dbReference>
<organism evidence="2 3">
    <name type="scientific">Nostocoides jenkinsii Ben 74</name>
    <dbReference type="NCBI Taxonomy" id="1193518"/>
    <lineage>
        <taxon>Bacteria</taxon>
        <taxon>Bacillati</taxon>
        <taxon>Actinomycetota</taxon>
        <taxon>Actinomycetes</taxon>
        <taxon>Micrococcales</taxon>
        <taxon>Intrasporangiaceae</taxon>
        <taxon>Nostocoides</taxon>
    </lineage>
</organism>
<dbReference type="AlphaFoldDB" id="A0A077MEK0"/>
<keyword evidence="3" id="KW-1185">Reference proteome</keyword>
<dbReference type="PANTHER" id="PTHR31302:SF20">
    <property type="entry name" value="CONSERVED PROTEIN"/>
    <property type="match status" value="1"/>
</dbReference>
<dbReference type="PANTHER" id="PTHR31302">
    <property type="entry name" value="TRANSMEMBRANE PROTEIN WITH METALLOPHOSPHOESTERASE DOMAIN-RELATED"/>
    <property type="match status" value="1"/>
</dbReference>
<feature type="domain" description="Calcineurin-like phosphoesterase" evidence="1">
    <location>
        <begin position="47"/>
        <end position="233"/>
    </location>
</feature>
<dbReference type="InterPro" id="IPR051158">
    <property type="entry name" value="Metallophosphoesterase_sf"/>
</dbReference>
<dbReference type="InterPro" id="IPR029052">
    <property type="entry name" value="Metallo-depent_PP-like"/>
</dbReference>
<dbReference type="Pfam" id="PF00149">
    <property type="entry name" value="Metallophos"/>
    <property type="match status" value="1"/>
</dbReference>
<dbReference type="Gene3D" id="3.60.21.10">
    <property type="match status" value="1"/>
</dbReference>
<dbReference type="GO" id="GO:0008758">
    <property type="term" value="F:UDP-2,3-diacylglucosamine hydrolase activity"/>
    <property type="evidence" value="ECO:0007669"/>
    <property type="project" value="TreeGrafter"/>
</dbReference>
<dbReference type="OrthoDB" id="9780884at2"/>
<evidence type="ECO:0000259" key="1">
    <source>
        <dbReference type="Pfam" id="PF00149"/>
    </source>
</evidence>